<keyword evidence="4" id="KW-1185">Reference proteome</keyword>
<dbReference type="SUPFAM" id="SSF103515">
    <property type="entry name" value="Autotransporter"/>
    <property type="match status" value="1"/>
</dbReference>
<feature type="domain" description="Autotransporter" evidence="2">
    <location>
        <begin position="2"/>
        <end position="52"/>
    </location>
</feature>
<dbReference type="Proteomes" id="UP000294200">
    <property type="component" value="Unassembled WGS sequence"/>
</dbReference>
<dbReference type="NCBIfam" id="TIGR01414">
    <property type="entry name" value="autotrans_barl"/>
    <property type="match status" value="1"/>
</dbReference>
<reference evidence="3 4" key="1">
    <citation type="submission" date="2017-02" db="EMBL/GenBank/DDBJ databases">
        <title>Paraburkholderia sophoroidis sp. nov. and Paraburkholderia steynii sp. nov. rhizobial symbionts of the fynbos legume Hypocalyptus sophoroides.</title>
        <authorList>
            <person name="Steenkamp E.T."/>
            <person name="Beukes C.W."/>
            <person name="Van Zyl E."/>
            <person name="Avontuur J."/>
            <person name="Chan W.Y."/>
            <person name="Hassen A."/>
            <person name="Palmer M."/>
            <person name="Mthombeni L."/>
            <person name="Phalane F."/>
            <person name="Sereme K."/>
            <person name="Venter S.N."/>
        </authorList>
    </citation>
    <scope>NUCLEOTIDE SEQUENCE [LARGE SCALE GENOMIC DNA]</scope>
    <source>
        <strain evidence="3 4">HC1.1ba</strain>
    </source>
</reference>
<dbReference type="AlphaFoldDB" id="A0A4V6N9D4"/>
<dbReference type="Gene3D" id="2.40.128.130">
    <property type="entry name" value="Autotransporter beta-domain"/>
    <property type="match status" value="1"/>
</dbReference>
<proteinExistence type="predicted"/>
<feature type="region of interest" description="Disordered" evidence="1">
    <location>
        <begin position="50"/>
        <end position="69"/>
    </location>
</feature>
<accession>A0A4V6N9D4</accession>
<protein>
    <recommendedName>
        <fullName evidence="2">Autotransporter domain-containing protein</fullName>
    </recommendedName>
</protein>
<dbReference type="GO" id="GO:0019867">
    <property type="term" value="C:outer membrane"/>
    <property type="evidence" value="ECO:0007669"/>
    <property type="project" value="InterPro"/>
</dbReference>
<evidence type="ECO:0000256" key="1">
    <source>
        <dbReference type="SAM" id="MobiDB-lite"/>
    </source>
</evidence>
<organism evidence="3 4">
    <name type="scientific">Paraburkholderia steynii</name>
    <dbReference type="NCBI Taxonomy" id="1245441"/>
    <lineage>
        <taxon>Bacteria</taxon>
        <taxon>Pseudomonadati</taxon>
        <taxon>Pseudomonadota</taxon>
        <taxon>Betaproteobacteria</taxon>
        <taxon>Burkholderiales</taxon>
        <taxon>Burkholderiaceae</taxon>
        <taxon>Paraburkholderia</taxon>
    </lineage>
</organism>
<name>A0A4V6N9D4_9BURK</name>
<sequence length="92" mass="10240">MIEPQGQIIYVSYNEGDIGEPNGTRVTGADSNGLITRLGVRFQRMFQHDTAGRYSPMQRSTGGIRRQTAASRSIRYRLAVSTRRTGMSSSWA</sequence>
<comment type="caution">
    <text evidence="3">The sequence shown here is derived from an EMBL/GenBank/DDBJ whole genome shotgun (WGS) entry which is preliminary data.</text>
</comment>
<dbReference type="InterPro" id="IPR005546">
    <property type="entry name" value="Autotransporte_beta"/>
</dbReference>
<dbReference type="Pfam" id="PF03797">
    <property type="entry name" value="Autotransporter"/>
    <property type="match status" value="1"/>
</dbReference>
<evidence type="ECO:0000313" key="4">
    <source>
        <dbReference type="Proteomes" id="UP000294200"/>
    </source>
</evidence>
<dbReference type="InterPro" id="IPR036709">
    <property type="entry name" value="Autotransporte_beta_dom_sf"/>
</dbReference>
<evidence type="ECO:0000259" key="2">
    <source>
        <dbReference type="Pfam" id="PF03797"/>
    </source>
</evidence>
<gene>
    <name evidence="3" type="ORF">BZM27_41225</name>
</gene>
<evidence type="ECO:0000313" key="3">
    <source>
        <dbReference type="EMBL" id="TCG04388.1"/>
    </source>
</evidence>
<dbReference type="EMBL" id="MWML01000257">
    <property type="protein sequence ID" value="TCG04388.1"/>
    <property type="molecule type" value="Genomic_DNA"/>
</dbReference>
<dbReference type="InterPro" id="IPR006315">
    <property type="entry name" value="OM_autotransptr_brl_dom"/>
</dbReference>